<evidence type="ECO:0000313" key="2">
    <source>
        <dbReference type="Proteomes" id="UP001245561"/>
    </source>
</evidence>
<dbReference type="Proteomes" id="UP001245561">
    <property type="component" value="Unassembled WGS sequence"/>
</dbReference>
<dbReference type="AlphaFoldDB" id="A0AAW8TMR7"/>
<reference evidence="1" key="1">
    <citation type="submission" date="2023-03" db="EMBL/GenBank/DDBJ databases">
        <authorList>
            <person name="Shen W."/>
            <person name="Cai J."/>
        </authorList>
    </citation>
    <scope>NUCLEOTIDE SEQUENCE</scope>
    <source>
        <strain evidence="1">P55-2</strain>
    </source>
</reference>
<dbReference type="RefSeq" id="WP_311800621.1">
    <property type="nucleotide sequence ID" value="NZ_JARPYS010000026.1"/>
</dbReference>
<dbReference type="InterPro" id="IPR027417">
    <property type="entry name" value="P-loop_NTPase"/>
</dbReference>
<evidence type="ECO:0000313" key="1">
    <source>
        <dbReference type="EMBL" id="MDT2638138.1"/>
    </source>
</evidence>
<dbReference type="Gene3D" id="3.40.50.300">
    <property type="entry name" value="P-loop containing nucleotide triphosphate hydrolases"/>
    <property type="match status" value="2"/>
</dbReference>
<name>A0AAW8TMR7_9ENTE</name>
<organism evidence="1 2">
    <name type="scientific">Enterococcus dongliensis</name>
    <dbReference type="NCBI Taxonomy" id="2559925"/>
    <lineage>
        <taxon>Bacteria</taxon>
        <taxon>Bacillati</taxon>
        <taxon>Bacillota</taxon>
        <taxon>Bacilli</taxon>
        <taxon>Lactobacillales</taxon>
        <taxon>Enterococcaceae</taxon>
        <taxon>Enterococcus</taxon>
    </lineage>
</organism>
<dbReference type="SUPFAM" id="SSF52540">
    <property type="entry name" value="P-loop containing nucleoside triphosphate hydrolases"/>
    <property type="match status" value="1"/>
</dbReference>
<gene>
    <name evidence="1" type="ORF">P7D36_11605</name>
</gene>
<accession>A0AAW8TMR7</accession>
<dbReference type="EMBL" id="JARPYT010000019">
    <property type="protein sequence ID" value="MDT2638138.1"/>
    <property type="molecule type" value="Genomic_DNA"/>
</dbReference>
<proteinExistence type="predicted"/>
<comment type="caution">
    <text evidence="1">The sequence shown here is derived from an EMBL/GenBank/DDBJ whole genome shotgun (WGS) entry which is preliminary data.</text>
</comment>
<sequence length="641" mass="73179">MTTKKKTIDKDIQFIYDTQPQGGISFKEDYYNRFGDSYRATIHIFETPTIMTEFWLMDLTSLENVIVMKDSLTDEKIIYKNGVSETIEELKSRAKKGKTTDQDALAAEINILRDLSLAMGNQGEQIKKATFRIYCSQPTLDSLERQVNEIMKKLEANGYKATVLLGEQKEEWQSLFLPLSEQRKLRNRRDGMDIQAEALGLGFAHNQTFLDDETGFYYGFTRTGGTVYWDMFHKTPKRLYYNLFLSGDMGSGKSTVLKKLLRDNAAKGNFIRGFDKSGEFLNIVKEYGGVSIPLDGTGGVLNMFQVYPLVSKKTEDDSYVVDVRGSFTQHISMLGILFKIRNKKSSDELVDVFEDQVWDFFIDYGIWKEDESIDITNLSNEEYPTVSDFMDYLNKIEATAPEDTRSHISSIKITMKPLTKQYKQIFDGKTSVPNLGDNQIVFFDIEGVSKLGPEVFDCQLFLALNNIMGNVTRIGKKQKDLFDRNEQNWWDIIRCLILVDECHNILNIEKAYAAKWFVTLMSEARKLFIGLALATQRVERMFPNAENAQDKDTVEAANKLKEIFGLTQYKILLKQDVTSLNFLKNIFGNIFTDTEYAMMAQFQTSKEVGGSQGIMSISGDQNIQMTFQVTDEELALFNGGA</sequence>
<protein>
    <submittedName>
        <fullName evidence="1">ATPase</fullName>
    </submittedName>
</protein>